<dbReference type="NCBIfam" id="NF003828">
    <property type="entry name" value="PRK05416.1"/>
    <property type="match status" value="1"/>
</dbReference>
<dbReference type="PATRIC" id="fig|568816.4.peg.95"/>
<dbReference type="InterPro" id="IPR053930">
    <property type="entry name" value="RapZ-like_N"/>
</dbReference>
<dbReference type="EMBL" id="CP003058">
    <property type="protein sequence ID" value="AEQ21353.1"/>
    <property type="molecule type" value="Genomic_DNA"/>
</dbReference>
<organism evidence="7 8">
    <name type="scientific">Acidaminococcus intestini (strain RyC-MR95)</name>
    <dbReference type="NCBI Taxonomy" id="568816"/>
    <lineage>
        <taxon>Bacteria</taxon>
        <taxon>Bacillati</taxon>
        <taxon>Bacillota</taxon>
        <taxon>Negativicutes</taxon>
        <taxon>Acidaminococcales</taxon>
        <taxon>Acidaminococcaceae</taxon>
        <taxon>Acidaminococcus</taxon>
    </lineage>
</organism>
<protein>
    <submittedName>
        <fullName evidence="7">ATP-binding protein</fullName>
    </submittedName>
</protein>
<dbReference type="PANTHER" id="PTHR30448">
    <property type="entry name" value="RNASE ADAPTER PROTEIN RAPZ"/>
    <property type="match status" value="1"/>
</dbReference>
<dbReference type="HOGENOM" id="CLU_059558_0_0_9"/>
<dbReference type="Gene3D" id="3.40.50.300">
    <property type="entry name" value="P-loop containing nucleotide triphosphate hydrolases"/>
    <property type="match status" value="1"/>
</dbReference>
<accession>G4Q6K5</accession>
<dbReference type="PIRSF" id="PIRSF005052">
    <property type="entry name" value="P-loopkin"/>
    <property type="match status" value="1"/>
</dbReference>
<feature type="binding site" evidence="4">
    <location>
        <begin position="67"/>
        <end position="70"/>
    </location>
    <ligand>
        <name>GTP</name>
        <dbReference type="ChEBI" id="CHEBI:37565"/>
    </ligand>
</feature>
<keyword evidence="8" id="KW-1185">Reference proteome</keyword>
<dbReference type="eggNOG" id="COG1660">
    <property type="taxonomic scope" value="Bacteria"/>
</dbReference>
<dbReference type="Proteomes" id="UP000007093">
    <property type="component" value="Chromosome"/>
</dbReference>
<dbReference type="AlphaFoldDB" id="G4Q6K5"/>
<dbReference type="FunCoup" id="G4Q6K5">
    <property type="interactions" value="149"/>
</dbReference>
<evidence type="ECO:0000259" key="6">
    <source>
        <dbReference type="Pfam" id="PF22740"/>
    </source>
</evidence>
<dbReference type="STRING" id="568816.Acin_0100"/>
<reference evidence="7 8" key="1">
    <citation type="journal article" date="2011" name="J. Bacteriol.">
        <title>Complete genome sequence of Acidaminococcus intestini RYC-MR95, a Gram-negative bacterium from the phylum Firmicutes.</title>
        <authorList>
            <person name="D'Auria G."/>
            <person name="Galan J.C."/>
            <person name="Rodriguez-Alcayna M."/>
            <person name="Moya A."/>
            <person name="Baquero F."/>
            <person name="Latorre A."/>
        </authorList>
    </citation>
    <scope>NUCLEOTIDE SEQUENCE [LARGE SCALE GENOMIC DNA]</scope>
    <source>
        <strain evidence="7 8">RyC-MR95</strain>
    </source>
</reference>
<evidence type="ECO:0000313" key="7">
    <source>
        <dbReference type="EMBL" id="AEQ21353.1"/>
    </source>
</evidence>
<dbReference type="Pfam" id="PF22740">
    <property type="entry name" value="PapZ_C"/>
    <property type="match status" value="1"/>
</dbReference>
<evidence type="ECO:0000256" key="3">
    <source>
        <dbReference type="ARBA" id="ARBA00023134"/>
    </source>
</evidence>
<evidence type="ECO:0000256" key="1">
    <source>
        <dbReference type="ARBA" id="ARBA00022741"/>
    </source>
</evidence>
<sequence length="293" mass="33011">MIGGESIMARNLIITGMSGAGKTQVMRTLEDLGYFCVDNLPPTFIPKFIELCMKRSDESDQLALAADIRGGKFFDELTEVLDQLSREKIPFELVFLDADDQTLVRRYKETRRRHPLAGKGGLSADIARERQILSHVRRRATTIIDTTHTTTKELRAKIISLYGRDGSLPAMSIAVQSFGFKHGTPLDCDMMFDVRFLPNPFYVPELKEKNGNDADVVAYIEQSPVTQTFLRKLYDLIEFLLPEYTKEGKSQLMIGVGCTGGHHRSVFVANALGRFIESCGYQAQVIHRDLLKK</sequence>
<keyword evidence="2 4" id="KW-0067">ATP-binding</keyword>
<keyword evidence="3 4" id="KW-0342">GTP-binding</keyword>
<evidence type="ECO:0000256" key="4">
    <source>
        <dbReference type="HAMAP-Rule" id="MF_00636"/>
    </source>
</evidence>
<evidence type="ECO:0000256" key="2">
    <source>
        <dbReference type="ARBA" id="ARBA00022840"/>
    </source>
</evidence>
<evidence type="ECO:0000313" key="8">
    <source>
        <dbReference type="Proteomes" id="UP000007093"/>
    </source>
</evidence>
<feature type="binding site" evidence="4">
    <location>
        <begin position="16"/>
        <end position="23"/>
    </location>
    <ligand>
        <name>ATP</name>
        <dbReference type="ChEBI" id="CHEBI:30616"/>
    </ligand>
</feature>
<name>G4Q6K5_ACIIR</name>
<keyword evidence="1 4" id="KW-0547">Nucleotide-binding</keyword>
<dbReference type="InterPro" id="IPR053931">
    <property type="entry name" value="RapZ_C"/>
</dbReference>
<dbReference type="InterPro" id="IPR027417">
    <property type="entry name" value="P-loop_NTPase"/>
</dbReference>
<dbReference type="KEGG" id="ain:Acin_0100"/>
<dbReference type="PANTHER" id="PTHR30448:SF0">
    <property type="entry name" value="RNASE ADAPTER PROTEIN RAPZ"/>
    <property type="match status" value="1"/>
</dbReference>
<feature type="domain" description="RapZ-like N-terminal" evidence="5">
    <location>
        <begin position="12"/>
        <end position="161"/>
    </location>
</feature>
<dbReference type="InterPro" id="IPR005337">
    <property type="entry name" value="RapZ-like"/>
</dbReference>
<gene>
    <name evidence="7" type="ordered locus">Acin_0100</name>
</gene>
<evidence type="ECO:0000259" key="5">
    <source>
        <dbReference type="Pfam" id="PF03668"/>
    </source>
</evidence>
<dbReference type="SUPFAM" id="SSF52540">
    <property type="entry name" value="P-loop containing nucleoside triphosphate hydrolases"/>
    <property type="match status" value="1"/>
</dbReference>
<dbReference type="HAMAP" id="MF_00636">
    <property type="entry name" value="RapZ_like"/>
    <property type="match status" value="1"/>
</dbReference>
<dbReference type="GO" id="GO:0005524">
    <property type="term" value="F:ATP binding"/>
    <property type="evidence" value="ECO:0007669"/>
    <property type="project" value="UniProtKB-UniRule"/>
</dbReference>
<dbReference type="GO" id="GO:0005525">
    <property type="term" value="F:GTP binding"/>
    <property type="evidence" value="ECO:0007669"/>
    <property type="project" value="UniProtKB-UniRule"/>
</dbReference>
<proteinExistence type="inferred from homology"/>
<dbReference type="Pfam" id="PF03668">
    <property type="entry name" value="RapZ-like_N"/>
    <property type="match status" value="1"/>
</dbReference>
<dbReference type="InParanoid" id="G4Q6K5"/>
<feature type="domain" description="RapZ C-terminal" evidence="6">
    <location>
        <begin position="171"/>
        <end position="290"/>
    </location>
</feature>